<gene>
    <name evidence="1" type="ORF">SLS60_001818</name>
</gene>
<dbReference type="Proteomes" id="UP001521785">
    <property type="component" value="Unassembled WGS sequence"/>
</dbReference>
<sequence length="230" mass="26018">MPTALTPPIFLTPRDLQTNSTLTQHLVDLCNEAFSRSSLNNPEKWTYRPASRFPNTQQLLTEFAASESTIAVVLDESDMNQEALVEIPSGNGETRKGRLIACAGVAPWKGGWQSKDPGEEKGWEVKTVCVDKAPMYAKKGLAVELLGTLEEMVVEKEREKLRSLQPEKGPQDNGTRPVISLWITCAECVNGNYWRKRGFKEIRRQTYYGIWGCKTSFEMLDLKRDIEFDL</sequence>
<keyword evidence="2" id="KW-1185">Reference proteome</keyword>
<accession>A0ABR3S105</accession>
<evidence type="ECO:0008006" key="3">
    <source>
        <dbReference type="Google" id="ProtNLM"/>
    </source>
</evidence>
<protein>
    <recommendedName>
        <fullName evidence="3">N-acetyltransferase domain-containing protein</fullName>
    </recommendedName>
</protein>
<evidence type="ECO:0000313" key="2">
    <source>
        <dbReference type="Proteomes" id="UP001521785"/>
    </source>
</evidence>
<proteinExistence type="predicted"/>
<reference evidence="1 2" key="1">
    <citation type="submission" date="2024-02" db="EMBL/GenBank/DDBJ databases">
        <title>De novo assembly and annotation of 12 fungi associated with fruit tree decline syndrome in Ontario, Canada.</title>
        <authorList>
            <person name="Sulman M."/>
            <person name="Ellouze W."/>
            <person name="Ilyukhin E."/>
        </authorList>
    </citation>
    <scope>NUCLEOTIDE SEQUENCE [LARGE SCALE GENOMIC DNA]</scope>
    <source>
        <strain evidence="1 2">M42-189</strain>
    </source>
</reference>
<evidence type="ECO:0000313" key="1">
    <source>
        <dbReference type="EMBL" id="KAL1610153.1"/>
    </source>
</evidence>
<comment type="caution">
    <text evidence="1">The sequence shown here is derived from an EMBL/GenBank/DDBJ whole genome shotgun (WGS) entry which is preliminary data.</text>
</comment>
<dbReference type="EMBL" id="JAKJXO020000002">
    <property type="protein sequence ID" value="KAL1610153.1"/>
    <property type="molecule type" value="Genomic_DNA"/>
</dbReference>
<name>A0ABR3S105_9PLEO</name>
<organism evidence="1 2">
    <name type="scientific">Paraconiothyrium brasiliense</name>
    <dbReference type="NCBI Taxonomy" id="300254"/>
    <lineage>
        <taxon>Eukaryota</taxon>
        <taxon>Fungi</taxon>
        <taxon>Dikarya</taxon>
        <taxon>Ascomycota</taxon>
        <taxon>Pezizomycotina</taxon>
        <taxon>Dothideomycetes</taxon>
        <taxon>Pleosporomycetidae</taxon>
        <taxon>Pleosporales</taxon>
        <taxon>Massarineae</taxon>
        <taxon>Didymosphaeriaceae</taxon>
        <taxon>Paraconiothyrium</taxon>
    </lineage>
</organism>